<sequence length="290" mass="30436">MHVFVTGATGWVGHTVVEDLLQAGHAVTGLVRSADKAAALSAKGAHVLQGTLDDLDILRQGASAADAVVHTAFNHDFSKFLQNVEQDRIAIEALGSALLGTQKPLLVTSGLARLAPGRLALETDVPDANFARKSEAAARALAASGVRAATVRLAPSVHGLGDHGFVPILIKLAREKGVSAYIGDGQNRWAGVHRTDAAQVYRLALESGVTEAAYHAVADESVPFKAIAEVIGRQLGLPVESREREHFGWFADFAGMDMAASAAHTRQVLGWSPTGPALLSDLDQPGYYAG</sequence>
<proteinExistence type="predicted"/>
<comment type="caution">
    <text evidence="2">The sequence shown here is derived from an EMBL/GenBank/DDBJ whole genome shotgun (WGS) entry which is preliminary data.</text>
</comment>
<dbReference type="CDD" id="cd05262">
    <property type="entry name" value="SDR_a7"/>
    <property type="match status" value="1"/>
</dbReference>
<gene>
    <name evidence="2" type="ORF">WG78_03420</name>
</gene>
<dbReference type="STRING" id="857265.WG78_03420"/>
<dbReference type="Gene3D" id="3.40.50.720">
    <property type="entry name" value="NAD(P)-binding Rossmann-like Domain"/>
    <property type="match status" value="1"/>
</dbReference>
<dbReference type="PANTHER" id="PTHR48079">
    <property type="entry name" value="PROTEIN YEEZ"/>
    <property type="match status" value="1"/>
</dbReference>
<dbReference type="InterPro" id="IPR051783">
    <property type="entry name" value="NAD(P)-dependent_oxidoreduct"/>
</dbReference>
<organism evidence="2 3">
    <name type="scientific">Amantichitinum ursilacus</name>
    <dbReference type="NCBI Taxonomy" id="857265"/>
    <lineage>
        <taxon>Bacteria</taxon>
        <taxon>Pseudomonadati</taxon>
        <taxon>Pseudomonadota</taxon>
        <taxon>Betaproteobacteria</taxon>
        <taxon>Neisseriales</taxon>
        <taxon>Chitinibacteraceae</taxon>
        <taxon>Amantichitinum</taxon>
    </lineage>
</organism>
<dbReference type="SUPFAM" id="SSF51735">
    <property type="entry name" value="NAD(P)-binding Rossmann-fold domains"/>
    <property type="match status" value="1"/>
</dbReference>
<dbReference type="PANTHER" id="PTHR48079:SF6">
    <property type="entry name" value="NAD(P)-BINDING DOMAIN-CONTAINING PROTEIN-RELATED"/>
    <property type="match status" value="1"/>
</dbReference>
<feature type="domain" description="NAD(P)-binding" evidence="1">
    <location>
        <begin position="7"/>
        <end position="152"/>
    </location>
</feature>
<name>A0A0N0XMD3_9NEIS</name>
<dbReference type="EMBL" id="LAQT01000002">
    <property type="protein sequence ID" value="KPC54589.1"/>
    <property type="molecule type" value="Genomic_DNA"/>
</dbReference>
<dbReference type="GO" id="GO:0004029">
    <property type="term" value="F:aldehyde dehydrogenase (NAD+) activity"/>
    <property type="evidence" value="ECO:0007669"/>
    <property type="project" value="TreeGrafter"/>
</dbReference>
<evidence type="ECO:0000313" key="3">
    <source>
        <dbReference type="Proteomes" id="UP000037939"/>
    </source>
</evidence>
<keyword evidence="3" id="KW-1185">Reference proteome</keyword>
<accession>A0A0N0XMD3</accession>
<protein>
    <recommendedName>
        <fullName evidence="1">NAD(P)-binding domain-containing protein</fullName>
    </recommendedName>
</protein>
<dbReference type="InterPro" id="IPR036291">
    <property type="entry name" value="NAD(P)-bd_dom_sf"/>
</dbReference>
<dbReference type="InterPro" id="IPR016040">
    <property type="entry name" value="NAD(P)-bd_dom"/>
</dbReference>
<dbReference type="PATRIC" id="fig|857265.3.peg.698"/>
<evidence type="ECO:0000259" key="1">
    <source>
        <dbReference type="Pfam" id="PF13460"/>
    </source>
</evidence>
<dbReference type="Pfam" id="PF13460">
    <property type="entry name" value="NAD_binding_10"/>
    <property type="match status" value="1"/>
</dbReference>
<dbReference type="GO" id="GO:0005737">
    <property type="term" value="C:cytoplasm"/>
    <property type="evidence" value="ECO:0007669"/>
    <property type="project" value="TreeGrafter"/>
</dbReference>
<evidence type="ECO:0000313" key="2">
    <source>
        <dbReference type="EMBL" id="KPC54589.1"/>
    </source>
</evidence>
<dbReference type="RefSeq" id="WP_053936374.1">
    <property type="nucleotide sequence ID" value="NZ_LAQT01000002.1"/>
</dbReference>
<dbReference type="Proteomes" id="UP000037939">
    <property type="component" value="Unassembled WGS sequence"/>
</dbReference>
<dbReference type="AlphaFoldDB" id="A0A0N0XMD3"/>
<dbReference type="OrthoDB" id="9787292at2"/>
<reference evidence="2 3" key="1">
    <citation type="submission" date="2015-07" db="EMBL/GenBank/DDBJ databases">
        <title>Draft genome sequence of the Amantichitinum ursilacus IGB-41, a new chitin-degrading bacterium.</title>
        <authorList>
            <person name="Kirstahler P."/>
            <person name="Guenther M."/>
            <person name="Grumaz C."/>
            <person name="Rupp S."/>
            <person name="Zibek S."/>
            <person name="Sohn K."/>
        </authorList>
    </citation>
    <scope>NUCLEOTIDE SEQUENCE [LARGE SCALE GENOMIC DNA]</scope>
    <source>
        <strain evidence="2 3">IGB-41</strain>
    </source>
</reference>